<dbReference type="InterPro" id="IPR000994">
    <property type="entry name" value="Pept_M24"/>
</dbReference>
<dbReference type="EC" id="3.4.11.18" evidence="6 7"/>
<evidence type="ECO:0000256" key="6">
    <source>
        <dbReference type="HAMAP-Rule" id="MF_01974"/>
    </source>
</evidence>
<dbReference type="InterPro" id="IPR001714">
    <property type="entry name" value="Pept_M24_MAP"/>
</dbReference>
<dbReference type="GO" id="GO:0006508">
    <property type="term" value="P:proteolysis"/>
    <property type="evidence" value="ECO:0007669"/>
    <property type="project" value="UniProtKB-KW"/>
</dbReference>
<keyword evidence="10" id="KW-1185">Reference proteome</keyword>
<reference evidence="9" key="2">
    <citation type="submission" date="2020-09" db="EMBL/GenBank/DDBJ databases">
        <authorList>
            <person name="Sun Q."/>
            <person name="Zhou Y."/>
        </authorList>
    </citation>
    <scope>NUCLEOTIDE SEQUENCE</scope>
    <source>
        <strain evidence="9">CGMCC 1.14988</strain>
    </source>
</reference>
<reference evidence="9" key="1">
    <citation type="journal article" date="2014" name="Int. J. Syst. Evol. Microbiol.">
        <title>Complete genome sequence of Corynebacterium casei LMG S-19264T (=DSM 44701T), isolated from a smear-ripened cheese.</title>
        <authorList>
            <consortium name="US DOE Joint Genome Institute (JGI-PGF)"/>
            <person name="Walter F."/>
            <person name="Albersmeier A."/>
            <person name="Kalinowski J."/>
            <person name="Ruckert C."/>
        </authorList>
    </citation>
    <scope>NUCLEOTIDE SEQUENCE</scope>
    <source>
        <strain evidence="9">CGMCC 1.14988</strain>
    </source>
</reference>
<dbReference type="GO" id="GO:0004239">
    <property type="term" value="F:initiator methionyl aminopeptidase activity"/>
    <property type="evidence" value="ECO:0007669"/>
    <property type="project" value="UniProtKB-UniRule"/>
</dbReference>
<evidence type="ECO:0000256" key="5">
    <source>
        <dbReference type="ARBA" id="ARBA00022801"/>
    </source>
</evidence>
<evidence type="ECO:0000313" key="10">
    <source>
        <dbReference type="Proteomes" id="UP000650511"/>
    </source>
</evidence>
<dbReference type="Pfam" id="PF00557">
    <property type="entry name" value="Peptidase_M24"/>
    <property type="match status" value="1"/>
</dbReference>
<comment type="similarity">
    <text evidence="6">Belongs to the peptidase M24A family. Methionine aminopeptidase type 1 subfamily.</text>
</comment>
<evidence type="ECO:0000256" key="1">
    <source>
        <dbReference type="ARBA" id="ARBA00002521"/>
    </source>
</evidence>
<organism evidence="9 10">
    <name type="scientific">Egicoccus halophilus</name>
    <dbReference type="NCBI Taxonomy" id="1670830"/>
    <lineage>
        <taxon>Bacteria</taxon>
        <taxon>Bacillati</taxon>
        <taxon>Actinomycetota</taxon>
        <taxon>Nitriliruptoria</taxon>
        <taxon>Egicoccales</taxon>
        <taxon>Egicoccaceae</taxon>
        <taxon>Egicoccus</taxon>
    </lineage>
</organism>
<dbReference type="PANTHER" id="PTHR43330">
    <property type="entry name" value="METHIONINE AMINOPEPTIDASE"/>
    <property type="match status" value="1"/>
</dbReference>
<feature type="binding site" evidence="6">
    <location>
        <position position="174"/>
    </location>
    <ligand>
        <name>a divalent metal cation</name>
        <dbReference type="ChEBI" id="CHEBI:60240"/>
        <label>2</label>
        <note>catalytic</note>
    </ligand>
</feature>
<dbReference type="AlphaFoldDB" id="A0A8J3ET32"/>
<keyword evidence="3 6" id="KW-0645">Protease</keyword>
<proteinExistence type="inferred from homology"/>
<feature type="binding site" evidence="6">
    <location>
        <position position="239"/>
    </location>
    <ligand>
        <name>a divalent metal cation</name>
        <dbReference type="ChEBI" id="CHEBI:60240"/>
        <label>1</label>
    </ligand>
</feature>
<dbReference type="Gene3D" id="3.90.230.10">
    <property type="entry name" value="Creatinase/methionine aminopeptidase superfamily"/>
    <property type="match status" value="1"/>
</dbReference>
<comment type="function">
    <text evidence="1 6">Removes the N-terminal methionine from nascent proteins. The N-terminal methionine is often cleaved when the second residue in the primary sequence is small and uncharged (Met-Ala-, Cys, Gly, Pro, Ser, Thr, or Val). Requires deformylation of the N(alpha)-formylated initiator methionine before it can be hydrolyzed.</text>
</comment>
<dbReference type="EMBL" id="BMHA01000003">
    <property type="protein sequence ID" value="GGI04359.1"/>
    <property type="molecule type" value="Genomic_DNA"/>
</dbReference>
<dbReference type="Proteomes" id="UP000650511">
    <property type="component" value="Unassembled WGS sequence"/>
</dbReference>
<name>A0A8J3ET32_9ACTN</name>
<feature type="domain" description="Peptidase M24" evidence="8">
    <location>
        <begin position="12"/>
        <end position="246"/>
    </location>
</feature>
<feature type="binding site" evidence="6">
    <location>
        <position position="100"/>
    </location>
    <ligand>
        <name>a divalent metal cation</name>
        <dbReference type="ChEBI" id="CHEBI:60240"/>
        <label>1</label>
    </ligand>
</feature>
<evidence type="ECO:0000259" key="8">
    <source>
        <dbReference type="Pfam" id="PF00557"/>
    </source>
</evidence>
<feature type="binding site" evidence="6">
    <location>
        <position position="207"/>
    </location>
    <ligand>
        <name>a divalent metal cation</name>
        <dbReference type="ChEBI" id="CHEBI:60240"/>
        <label>2</label>
        <note>catalytic</note>
    </ligand>
</feature>
<comment type="caution">
    <text evidence="9">The sequence shown here is derived from an EMBL/GenBank/DDBJ whole genome shotgun (WGS) entry which is preliminary data.</text>
</comment>
<keyword evidence="5 6" id="KW-0378">Hydrolase</keyword>
<dbReference type="NCBIfam" id="TIGR00500">
    <property type="entry name" value="met_pdase_I"/>
    <property type="match status" value="1"/>
</dbReference>
<protein>
    <recommendedName>
        <fullName evidence="6 7">Methionine aminopeptidase</fullName>
        <shortName evidence="6">MAP</shortName>
        <shortName evidence="6">MetAP</shortName>
        <ecNumber evidence="6 7">3.4.11.18</ecNumber>
    </recommendedName>
    <alternativeName>
        <fullName evidence="6">Peptidase M</fullName>
    </alternativeName>
</protein>
<accession>A0A8J3ET32</accession>
<dbReference type="GO" id="GO:0005829">
    <property type="term" value="C:cytosol"/>
    <property type="evidence" value="ECO:0007669"/>
    <property type="project" value="TreeGrafter"/>
</dbReference>
<evidence type="ECO:0000256" key="7">
    <source>
        <dbReference type="RuleBase" id="RU003653"/>
    </source>
</evidence>
<dbReference type="RefSeq" id="WP_130649602.1">
    <property type="nucleotide sequence ID" value="NZ_BMHA01000003.1"/>
</dbReference>
<dbReference type="InterPro" id="IPR036005">
    <property type="entry name" value="Creatinase/aminopeptidase-like"/>
</dbReference>
<feature type="binding site" evidence="6">
    <location>
        <position position="83"/>
    </location>
    <ligand>
        <name>substrate</name>
    </ligand>
</feature>
<dbReference type="InterPro" id="IPR002467">
    <property type="entry name" value="Pept_M24A_MAP1"/>
</dbReference>
<evidence type="ECO:0000313" key="9">
    <source>
        <dbReference type="EMBL" id="GGI04359.1"/>
    </source>
</evidence>
<feature type="binding site" evidence="6">
    <location>
        <position position="181"/>
    </location>
    <ligand>
        <name>substrate</name>
    </ligand>
</feature>
<feature type="binding site" evidence="6">
    <location>
        <position position="239"/>
    </location>
    <ligand>
        <name>a divalent metal cation</name>
        <dbReference type="ChEBI" id="CHEBI:60240"/>
        <label>2</label>
        <note>catalytic</note>
    </ligand>
</feature>
<comment type="cofactor">
    <cofactor evidence="6">
        <name>Co(2+)</name>
        <dbReference type="ChEBI" id="CHEBI:48828"/>
    </cofactor>
    <cofactor evidence="6">
        <name>Zn(2+)</name>
        <dbReference type="ChEBI" id="CHEBI:29105"/>
    </cofactor>
    <cofactor evidence="6">
        <name>Mn(2+)</name>
        <dbReference type="ChEBI" id="CHEBI:29035"/>
    </cofactor>
    <cofactor evidence="6">
        <name>Fe(2+)</name>
        <dbReference type="ChEBI" id="CHEBI:29033"/>
    </cofactor>
    <text evidence="6">Binds 2 divalent metal cations per subunit. Has a high-affinity and a low affinity metal-binding site. The true nature of the physiological cofactor is under debate. The enzyme is active with cobalt, zinc, manganese or divalent iron ions. Most likely, methionine aminopeptidases function as mononuclear Fe(2+)-metalloproteases under physiological conditions, and the catalytically relevant metal-binding site has been assigned to the histidine-containing high-affinity site.</text>
</comment>
<evidence type="ECO:0000256" key="4">
    <source>
        <dbReference type="ARBA" id="ARBA00022723"/>
    </source>
</evidence>
<feature type="binding site" evidence="6">
    <location>
        <position position="111"/>
    </location>
    <ligand>
        <name>a divalent metal cation</name>
        <dbReference type="ChEBI" id="CHEBI:60240"/>
        <label>2</label>
        <note>catalytic</note>
    </ligand>
</feature>
<dbReference type="PRINTS" id="PR00599">
    <property type="entry name" value="MAPEPTIDASE"/>
</dbReference>
<feature type="binding site" evidence="6">
    <location>
        <position position="111"/>
    </location>
    <ligand>
        <name>a divalent metal cation</name>
        <dbReference type="ChEBI" id="CHEBI:60240"/>
        <label>1</label>
    </ligand>
</feature>
<dbReference type="OrthoDB" id="9802055at2"/>
<evidence type="ECO:0000256" key="2">
    <source>
        <dbReference type="ARBA" id="ARBA00022438"/>
    </source>
</evidence>
<evidence type="ECO:0000256" key="3">
    <source>
        <dbReference type="ARBA" id="ARBA00022670"/>
    </source>
</evidence>
<dbReference type="SUPFAM" id="SSF55920">
    <property type="entry name" value="Creatinase/aminopeptidase"/>
    <property type="match status" value="1"/>
</dbReference>
<dbReference type="PANTHER" id="PTHR43330:SF27">
    <property type="entry name" value="METHIONINE AMINOPEPTIDASE"/>
    <property type="match status" value="1"/>
</dbReference>
<comment type="subunit">
    <text evidence="6">Monomer.</text>
</comment>
<comment type="catalytic activity">
    <reaction evidence="6 7">
        <text>Release of N-terminal amino acids, preferentially methionine, from peptides and arylamides.</text>
        <dbReference type="EC" id="3.4.11.18"/>
    </reaction>
</comment>
<sequence>MILRKSRKDVAGLREAGRVVALAHRAMRAAADVGVSLRDLDEVARDVLREHGATSAFLGYHPHFAPTPFPGVICASKNDVIVHGIPDDEPLADGDLLSIDFGAVLDGWVGDAAVTFSVGTVREDDDRLRQAAEDALAAGIAAAVPGNRLGDVGAAIGAIGRGHGYGIPQGWGGHGVGRQMHEDPSVPNEGEPGRGLRIRPGLVIAIEPMFMAGGRDDYRIDDDGWTIRTVDGSRASHAEHTIAVTDDGPQLLTVV</sequence>
<dbReference type="GO" id="GO:0070006">
    <property type="term" value="F:metalloaminopeptidase activity"/>
    <property type="evidence" value="ECO:0007669"/>
    <property type="project" value="UniProtKB-UniRule"/>
</dbReference>
<gene>
    <name evidence="6 9" type="primary">map</name>
    <name evidence="9" type="ORF">GCM10011354_08700</name>
</gene>
<keyword evidence="2 6" id="KW-0031">Aminopeptidase</keyword>
<dbReference type="GO" id="GO:0046872">
    <property type="term" value="F:metal ion binding"/>
    <property type="evidence" value="ECO:0007669"/>
    <property type="project" value="UniProtKB-UniRule"/>
</dbReference>
<dbReference type="HAMAP" id="MF_01974">
    <property type="entry name" value="MetAP_1"/>
    <property type="match status" value="1"/>
</dbReference>
<dbReference type="CDD" id="cd01086">
    <property type="entry name" value="MetAP1"/>
    <property type="match status" value="1"/>
</dbReference>
<keyword evidence="4 6" id="KW-0479">Metal-binding</keyword>